<evidence type="ECO:0000313" key="4">
    <source>
        <dbReference type="EnsemblFungi" id="MAPG_10680T0"/>
    </source>
</evidence>
<dbReference type="Proteomes" id="UP000011715">
    <property type="component" value="Unassembled WGS sequence"/>
</dbReference>
<feature type="chain" id="PRO_5009386009" evidence="2">
    <location>
        <begin position="22"/>
        <end position="269"/>
    </location>
</feature>
<evidence type="ECO:0000256" key="2">
    <source>
        <dbReference type="SAM" id="SignalP"/>
    </source>
</evidence>
<reference evidence="3" key="1">
    <citation type="submission" date="2010-05" db="EMBL/GenBank/DDBJ databases">
        <title>The Genome Sequence of Magnaporthe poae strain ATCC 64411.</title>
        <authorList>
            <consortium name="The Broad Institute Genome Sequencing Platform"/>
            <consortium name="Broad Institute Genome Sequencing Center for Infectious Disease"/>
            <person name="Ma L.-J."/>
            <person name="Dead R."/>
            <person name="Young S."/>
            <person name="Zeng Q."/>
            <person name="Koehrsen M."/>
            <person name="Alvarado L."/>
            <person name="Berlin A."/>
            <person name="Chapman S.B."/>
            <person name="Chen Z."/>
            <person name="Freedman E."/>
            <person name="Gellesch M."/>
            <person name="Goldberg J."/>
            <person name="Griggs A."/>
            <person name="Gujja S."/>
            <person name="Heilman E.R."/>
            <person name="Heiman D."/>
            <person name="Hepburn T."/>
            <person name="Howarth C."/>
            <person name="Jen D."/>
            <person name="Larson L."/>
            <person name="Mehta T."/>
            <person name="Neiman D."/>
            <person name="Pearson M."/>
            <person name="Roberts A."/>
            <person name="Saif S."/>
            <person name="Shea T."/>
            <person name="Shenoy N."/>
            <person name="Sisk P."/>
            <person name="Stolte C."/>
            <person name="Sykes S."/>
            <person name="Walk T."/>
            <person name="White J."/>
            <person name="Yandava C."/>
            <person name="Haas B."/>
            <person name="Nusbaum C."/>
            <person name="Birren B."/>
        </authorList>
    </citation>
    <scope>NUCLEOTIDE SEQUENCE</scope>
    <source>
        <strain evidence="3">ATCC 64411</strain>
    </source>
</reference>
<evidence type="ECO:0000313" key="5">
    <source>
        <dbReference type="Proteomes" id="UP000011715"/>
    </source>
</evidence>
<dbReference type="VEuPathDB" id="FungiDB:MAPG_10680"/>
<name>A0A0C4ED86_MAGP6</name>
<reference evidence="4" key="4">
    <citation type="journal article" date="2015" name="G3 (Bethesda)">
        <title>Genome sequences of three phytopathogenic species of the Magnaporthaceae family of fungi.</title>
        <authorList>
            <person name="Okagaki L.H."/>
            <person name="Nunes C.C."/>
            <person name="Sailsbery J."/>
            <person name="Clay B."/>
            <person name="Brown D."/>
            <person name="John T."/>
            <person name="Oh Y."/>
            <person name="Young N."/>
            <person name="Fitzgerald M."/>
            <person name="Haas B.J."/>
            <person name="Zeng Q."/>
            <person name="Young S."/>
            <person name="Adiconis X."/>
            <person name="Fan L."/>
            <person name="Levin J.Z."/>
            <person name="Mitchell T.K."/>
            <person name="Okubara P.A."/>
            <person name="Farman M.L."/>
            <person name="Kohn L.M."/>
            <person name="Birren B."/>
            <person name="Ma L.-J."/>
            <person name="Dean R.A."/>
        </authorList>
    </citation>
    <scope>NUCLEOTIDE SEQUENCE</scope>
    <source>
        <strain evidence="4">ATCC 64411 / 73-15</strain>
    </source>
</reference>
<evidence type="ECO:0000313" key="3">
    <source>
        <dbReference type="EMBL" id="KLU91731.1"/>
    </source>
</evidence>
<keyword evidence="5" id="KW-1185">Reference proteome</keyword>
<accession>A0A0C4ED86</accession>
<reference evidence="4" key="5">
    <citation type="submission" date="2015-06" db="UniProtKB">
        <authorList>
            <consortium name="EnsemblFungi"/>
        </authorList>
    </citation>
    <scope>IDENTIFICATION</scope>
    <source>
        <strain evidence="4">ATCC 64411</strain>
    </source>
</reference>
<evidence type="ECO:0000256" key="1">
    <source>
        <dbReference type="SAM" id="MobiDB-lite"/>
    </source>
</evidence>
<gene>
    <name evidence="3" type="ORF">MAPG_10680</name>
</gene>
<feature type="signal peptide" evidence="2">
    <location>
        <begin position="1"/>
        <end position="21"/>
    </location>
</feature>
<feature type="region of interest" description="Disordered" evidence="1">
    <location>
        <begin position="61"/>
        <end position="269"/>
    </location>
</feature>
<proteinExistence type="predicted"/>
<dbReference type="EnsemblFungi" id="MAPG_10680T0">
    <property type="protein sequence ID" value="MAPG_10680T0"/>
    <property type="gene ID" value="MAPG_10680"/>
</dbReference>
<keyword evidence="2" id="KW-0732">Signal</keyword>
<reference evidence="3" key="3">
    <citation type="submission" date="2011-03" db="EMBL/GenBank/DDBJ databases">
        <title>Annotation of Magnaporthe poae ATCC 64411.</title>
        <authorList>
            <person name="Ma L.-J."/>
            <person name="Dead R."/>
            <person name="Young S.K."/>
            <person name="Zeng Q."/>
            <person name="Gargeya S."/>
            <person name="Fitzgerald M."/>
            <person name="Haas B."/>
            <person name="Abouelleil A."/>
            <person name="Alvarado L."/>
            <person name="Arachchi H.M."/>
            <person name="Berlin A."/>
            <person name="Brown A."/>
            <person name="Chapman S.B."/>
            <person name="Chen Z."/>
            <person name="Dunbar C."/>
            <person name="Freedman E."/>
            <person name="Gearin G."/>
            <person name="Gellesch M."/>
            <person name="Goldberg J."/>
            <person name="Griggs A."/>
            <person name="Gujja S."/>
            <person name="Heiman D."/>
            <person name="Howarth C."/>
            <person name="Larson L."/>
            <person name="Lui A."/>
            <person name="MacDonald P.J.P."/>
            <person name="Mehta T."/>
            <person name="Montmayeur A."/>
            <person name="Murphy C."/>
            <person name="Neiman D."/>
            <person name="Pearson M."/>
            <person name="Priest M."/>
            <person name="Roberts A."/>
            <person name="Saif S."/>
            <person name="Shea T."/>
            <person name="Shenoy N."/>
            <person name="Sisk P."/>
            <person name="Stolte C."/>
            <person name="Sykes S."/>
            <person name="Yandava C."/>
            <person name="Wortman J."/>
            <person name="Nusbaum C."/>
            <person name="Birren B."/>
        </authorList>
    </citation>
    <scope>NUCLEOTIDE SEQUENCE</scope>
    <source>
        <strain evidence="3">ATCC 64411</strain>
    </source>
</reference>
<sequence length="269" mass="28144">MRFDLSYLMALIAIGALPAMATDQDDALAQRDIQTGAVLEGAVPVAKRSAVNMDGFSTFLAKYGPHGSEARSKYSPKSSPKVTARSPAPVKGRPGDLKIPPGKGFSGRGTPRAPGRPKPAGKRPPKLKIPGQKGPDPNYKSKAPKPIEVPGRSGKRPAPGAAGSPDPKKPKVEARSPAPAKKGRPPPVQVPPSTGFSGRGTPRAPGRPKPVGKRPPKIQIPGRKKDDPKYKSKAPKPIDVPGRSGKRPAPGGDSPSPNPKKPKVEARSY</sequence>
<dbReference type="AlphaFoldDB" id="A0A0C4ED86"/>
<organism evidence="4 5">
    <name type="scientific">Magnaporthiopsis poae (strain ATCC 64411 / 73-15)</name>
    <name type="common">Kentucky bluegrass fungus</name>
    <name type="synonym">Magnaporthe poae</name>
    <dbReference type="NCBI Taxonomy" id="644358"/>
    <lineage>
        <taxon>Eukaryota</taxon>
        <taxon>Fungi</taxon>
        <taxon>Dikarya</taxon>
        <taxon>Ascomycota</taxon>
        <taxon>Pezizomycotina</taxon>
        <taxon>Sordariomycetes</taxon>
        <taxon>Sordariomycetidae</taxon>
        <taxon>Magnaporthales</taxon>
        <taxon>Magnaporthaceae</taxon>
        <taxon>Magnaporthiopsis</taxon>
    </lineage>
</organism>
<protein>
    <submittedName>
        <fullName evidence="3 4">Uncharacterized protein</fullName>
    </submittedName>
</protein>
<dbReference type="EMBL" id="ADBL01002641">
    <property type="status" value="NOT_ANNOTATED_CDS"/>
    <property type="molecule type" value="Genomic_DNA"/>
</dbReference>
<dbReference type="STRING" id="644358.A0A0C4ED86"/>
<dbReference type="EMBL" id="GL876978">
    <property type="protein sequence ID" value="KLU91731.1"/>
    <property type="molecule type" value="Genomic_DNA"/>
</dbReference>
<reference evidence="5" key="2">
    <citation type="submission" date="2010-05" db="EMBL/GenBank/DDBJ databases">
        <title>The genome sequence of Magnaporthe poae strain ATCC 64411.</title>
        <authorList>
            <person name="Ma L.-J."/>
            <person name="Dead R."/>
            <person name="Young S."/>
            <person name="Zeng Q."/>
            <person name="Koehrsen M."/>
            <person name="Alvarado L."/>
            <person name="Berlin A."/>
            <person name="Chapman S.B."/>
            <person name="Chen Z."/>
            <person name="Freedman E."/>
            <person name="Gellesch M."/>
            <person name="Goldberg J."/>
            <person name="Griggs A."/>
            <person name="Gujja S."/>
            <person name="Heilman E.R."/>
            <person name="Heiman D."/>
            <person name="Hepburn T."/>
            <person name="Howarth C."/>
            <person name="Jen D."/>
            <person name="Larson L."/>
            <person name="Mehta T."/>
            <person name="Neiman D."/>
            <person name="Pearson M."/>
            <person name="Roberts A."/>
            <person name="Saif S."/>
            <person name="Shea T."/>
            <person name="Shenoy N."/>
            <person name="Sisk P."/>
            <person name="Stolte C."/>
            <person name="Sykes S."/>
            <person name="Walk T."/>
            <person name="White J."/>
            <person name="Yandava C."/>
            <person name="Haas B."/>
            <person name="Nusbaum C."/>
            <person name="Birren B."/>
        </authorList>
    </citation>
    <scope>NUCLEOTIDE SEQUENCE [LARGE SCALE GENOMIC DNA]</scope>
    <source>
        <strain evidence="5">ATCC 64411 / 73-15</strain>
    </source>
</reference>